<evidence type="ECO:0000313" key="3">
    <source>
        <dbReference type="Proteomes" id="UP000241507"/>
    </source>
</evidence>
<sequence length="176" mass="19997">MLLLFLAQTCAVGDIEGSGATEMMRINHYKQTAFAESPVLVMLVQKGNETGGEDWKYFYDEIEGFDYQPGYIYELQVRKKKVNNPPQDASSIKYILVKVISKNAVETDEEFDINLKWNGTNFVIAEGDNRYSLLNEYDINCQDLCDEMTADLENDEEVIGTFLHDADNSLKLVAVK</sequence>
<accession>A0A2R3ZB51</accession>
<dbReference type="AlphaFoldDB" id="A0A2R3ZB51"/>
<protein>
    <recommendedName>
        <fullName evidence="1">DUF4377 domain-containing protein</fullName>
    </recommendedName>
</protein>
<dbReference type="Pfam" id="PF14302">
    <property type="entry name" value="DUF4377"/>
    <property type="match status" value="1"/>
</dbReference>
<evidence type="ECO:0000259" key="1">
    <source>
        <dbReference type="Pfam" id="PF14302"/>
    </source>
</evidence>
<reference evidence="3" key="1">
    <citation type="submission" date="2018-03" db="EMBL/GenBank/DDBJ databases">
        <title>Gramella fulva sp. nov., isolated from a dry surface of tidal flat.</title>
        <authorList>
            <person name="Hwang S.H."/>
            <person name="Hwang W.M."/>
            <person name="Kang K."/>
            <person name="Ahn T.-Y."/>
        </authorList>
    </citation>
    <scope>NUCLEOTIDE SEQUENCE [LARGE SCALE GENOMIC DNA]</scope>
    <source>
        <strain evidence="3">SH35</strain>
    </source>
</reference>
<dbReference type="InterPro" id="IPR025485">
    <property type="entry name" value="DUF4377"/>
</dbReference>
<dbReference type="EMBL" id="CP028136">
    <property type="protein sequence ID" value="AVR47509.1"/>
    <property type="molecule type" value="Genomic_DNA"/>
</dbReference>
<name>A0A2R3ZB51_9FLAO</name>
<evidence type="ECO:0000313" key="2">
    <source>
        <dbReference type="EMBL" id="AVR47509.1"/>
    </source>
</evidence>
<proteinExistence type="predicted"/>
<gene>
    <name evidence="2" type="ORF">C7S20_16225</name>
</gene>
<dbReference type="OrthoDB" id="880459at2"/>
<dbReference type="Proteomes" id="UP000241507">
    <property type="component" value="Chromosome"/>
</dbReference>
<keyword evidence="3" id="KW-1185">Reference proteome</keyword>
<feature type="domain" description="DUF4377" evidence="1">
    <location>
        <begin position="26"/>
        <end position="102"/>
    </location>
</feature>
<organism evidence="2 3">
    <name type="scientific">Christiangramia fulva</name>
    <dbReference type="NCBI Taxonomy" id="2126553"/>
    <lineage>
        <taxon>Bacteria</taxon>
        <taxon>Pseudomonadati</taxon>
        <taxon>Bacteroidota</taxon>
        <taxon>Flavobacteriia</taxon>
        <taxon>Flavobacteriales</taxon>
        <taxon>Flavobacteriaceae</taxon>
        <taxon>Christiangramia</taxon>
    </lineage>
</organism>
<dbReference type="KEGG" id="grs:C7S20_16225"/>